<dbReference type="Proteomes" id="UP000262802">
    <property type="component" value="Chromosome"/>
</dbReference>
<reference evidence="1 2" key="1">
    <citation type="submission" date="2018-09" db="EMBL/GenBank/DDBJ databases">
        <title>Hymenobacter medium sp. nov., isolated from R2A medium.</title>
        <authorList>
            <person name="Yingchao G."/>
        </authorList>
    </citation>
    <scope>NUCLEOTIDE SEQUENCE [LARGE SCALE GENOMIC DNA]</scope>
    <source>
        <strain evidence="2">sh-6</strain>
    </source>
</reference>
<protein>
    <submittedName>
        <fullName evidence="1">Uncharacterized protein</fullName>
    </submittedName>
</protein>
<dbReference type="KEGG" id="hyh:D3Y59_12790"/>
<accession>A0A3B7R352</accession>
<dbReference type="EMBL" id="CP032317">
    <property type="protein sequence ID" value="AYA37843.1"/>
    <property type="molecule type" value="Genomic_DNA"/>
</dbReference>
<name>A0A3B7R352_9BACT</name>
<organism evidence="1 2">
    <name type="scientific">Hymenobacter oligotrophus</name>
    <dbReference type="NCBI Taxonomy" id="2319843"/>
    <lineage>
        <taxon>Bacteria</taxon>
        <taxon>Pseudomonadati</taxon>
        <taxon>Bacteroidota</taxon>
        <taxon>Cytophagia</taxon>
        <taxon>Cytophagales</taxon>
        <taxon>Hymenobacteraceae</taxon>
        <taxon>Hymenobacter</taxon>
    </lineage>
</organism>
<evidence type="ECO:0000313" key="1">
    <source>
        <dbReference type="EMBL" id="AYA37843.1"/>
    </source>
</evidence>
<gene>
    <name evidence="1" type="ORF">D3Y59_12790</name>
</gene>
<keyword evidence="2" id="KW-1185">Reference proteome</keyword>
<evidence type="ECO:0000313" key="2">
    <source>
        <dbReference type="Proteomes" id="UP000262802"/>
    </source>
</evidence>
<sequence length="175" mass="19111">MVVDADAQVNGATLSVVLKAFRIPQQAQNLLKKHGLPANPDANAWYSLRAWLNVLADLGKEYGSSTQYAAGLHIVEQCIWPAGLRTLPQAIESMNTALRCNIQGGNIGYYRSHPIGPNEIQVECFTPAPPDYESGIIMGLARKFKPAGALRVQVTPEKLPANSSAGLKRFRVSWR</sequence>
<dbReference type="OrthoDB" id="5380756at2"/>
<dbReference type="AlphaFoldDB" id="A0A3B7R352"/>
<proteinExistence type="predicted"/>